<keyword evidence="3" id="KW-0687">Ribonucleoprotein</keyword>
<accession>D3IZY5</accession>
<evidence type="ECO:0000313" key="4">
    <source>
        <dbReference type="EMBL" id="ACT36212.1"/>
    </source>
</evidence>
<dbReference type="Pfam" id="PF00411">
    <property type="entry name" value="Ribosomal_S11"/>
    <property type="match status" value="1"/>
</dbReference>
<evidence type="ECO:0000256" key="1">
    <source>
        <dbReference type="ARBA" id="ARBA00006194"/>
    </source>
</evidence>
<dbReference type="GO" id="GO:0003735">
    <property type="term" value="F:structural constituent of ribosome"/>
    <property type="evidence" value="ECO:0007669"/>
    <property type="project" value="InterPro"/>
</dbReference>
<dbReference type="Gene3D" id="3.30.420.80">
    <property type="entry name" value="Ribosomal protein S11"/>
    <property type="match status" value="1"/>
</dbReference>
<organism evidence="4">
    <name type="scientific">Helicosporidium sp. subsp. Simulium jonesii</name>
    <name type="common">Green alga</name>
    <dbReference type="NCBI Taxonomy" id="145475"/>
    <lineage>
        <taxon>Eukaryota</taxon>
        <taxon>Viridiplantae</taxon>
        <taxon>Chlorophyta</taxon>
        <taxon>core chlorophytes</taxon>
        <taxon>Trebouxiophyceae</taxon>
        <taxon>Chlorellales</taxon>
        <taxon>Chlorellaceae</taxon>
        <taxon>Helicosporidium</taxon>
    </lineage>
</organism>
<dbReference type="PANTHER" id="PTHR11759">
    <property type="entry name" value="40S RIBOSOMAL PROTEIN S14/30S RIBOSOMAL PROTEIN S11"/>
    <property type="match status" value="1"/>
</dbReference>
<dbReference type="GeneID" id="12486988"/>
<name>D3IZY5_HELSJ</name>
<proteinExistence type="inferred from homology"/>
<reference evidence="4" key="1">
    <citation type="submission" date="2009-06" db="EMBL/GenBank/DDBJ databases">
        <authorList>
            <person name="Pombert J.-F."/>
            <person name="Keeling P."/>
        </authorList>
    </citation>
    <scope>NUCLEOTIDE SEQUENCE</scope>
    <source>
        <strain evidence="4">ATCC 50920</strain>
    </source>
</reference>
<dbReference type="AlphaFoldDB" id="D3IZY5"/>
<dbReference type="NCBIfam" id="NF003698">
    <property type="entry name" value="PRK05309.1"/>
    <property type="match status" value="1"/>
</dbReference>
<reference evidence="4" key="2">
    <citation type="journal article" date="2010" name="PLoS ONE">
        <title>The mitochondrial genome of the entomoparasitic green alga helicosporidium.</title>
        <authorList>
            <person name="Pombert J.F."/>
            <person name="Keeling P.J."/>
        </authorList>
    </citation>
    <scope>NUCLEOTIDE SEQUENCE</scope>
    <source>
        <strain evidence="4">ATCC 50920</strain>
    </source>
</reference>
<comment type="similarity">
    <text evidence="1">Belongs to the universal ribosomal protein uS11 family.</text>
</comment>
<evidence type="ECO:0000256" key="2">
    <source>
        <dbReference type="ARBA" id="ARBA00022980"/>
    </source>
</evidence>
<dbReference type="InterPro" id="IPR036967">
    <property type="entry name" value="Ribosomal_uS11_sf"/>
</dbReference>
<dbReference type="GO" id="GO:0005840">
    <property type="term" value="C:ribosome"/>
    <property type="evidence" value="ECO:0007669"/>
    <property type="project" value="UniProtKB-KW"/>
</dbReference>
<geneLocation type="mitochondrion" evidence="4"/>
<dbReference type="GO" id="GO:1990904">
    <property type="term" value="C:ribonucleoprotein complex"/>
    <property type="evidence" value="ECO:0007669"/>
    <property type="project" value="UniProtKB-KW"/>
</dbReference>
<keyword evidence="2 4" id="KW-0689">Ribosomal protein</keyword>
<dbReference type="RefSeq" id="YP_006280985.1">
    <property type="nucleotide sequence ID" value="NC_017841.1"/>
</dbReference>
<protein>
    <submittedName>
        <fullName evidence="4">Ribosomal protein S11</fullName>
    </submittedName>
</protein>
<sequence length="210" mass="23767">MMSLLNNNNNNMNSILLKQNLNSASHELNSYERKQSKNLVSAAKKPMKSSNTLFQAVKKKNFKNQTANNYNKSKDFAKQNFKLDRFKRLIIQKIEKPKTGIIILQSTMNNTIITLTDLAGNTLFCISAGNLGFKNTRKSSHYAASSVAEKIALNAYNAGYQYIILKLKGLGLGRTHALRAFKKSHLKFIQIQDITPLPFNGCRPSRKRRI</sequence>
<gene>
    <name evidence="4" type="primary">rps11</name>
</gene>
<dbReference type="HAMAP" id="MF_01310">
    <property type="entry name" value="Ribosomal_uS11"/>
    <property type="match status" value="1"/>
</dbReference>
<keyword evidence="4" id="KW-0496">Mitochondrion</keyword>
<dbReference type="InterPro" id="IPR001971">
    <property type="entry name" value="Ribosomal_uS11"/>
</dbReference>
<dbReference type="EMBL" id="GQ339576">
    <property type="protein sequence ID" value="ACT36212.1"/>
    <property type="molecule type" value="Genomic_DNA"/>
</dbReference>
<dbReference type="SUPFAM" id="SSF53137">
    <property type="entry name" value="Translational machinery components"/>
    <property type="match status" value="1"/>
</dbReference>
<dbReference type="GO" id="GO:0006412">
    <property type="term" value="P:translation"/>
    <property type="evidence" value="ECO:0007669"/>
    <property type="project" value="InterPro"/>
</dbReference>
<evidence type="ECO:0000256" key="3">
    <source>
        <dbReference type="ARBA" id="ARBA00023274"/>
    </source>
</evidence>